<dbReference type="Proteomes" id="UP000688947">
    <property type="component" value="Unassembled WGS sequence"/>
</dbReference>
<comment type="caution">
    <text evidence="1">The sequence shown here is derived from an EMBL/GenBank/DDBJ whole genome shotgun (WGS) entry which is preliminary data.</text>
</comment>
<sequence>MPSPTRAPLHRQPDRPHAAATCIEETTIVRLLARAAFQPACDPSSHVTRWCGTLPALLRWQHVLRWHQGPVHGRSETYLARRASCHTGELRHQEVRSASAVQPPDAAKVLLVRQCFGAQHSEVI</sequence>
<organism evidence="1 2">
    <name type="scientific">Phytophthora cactorum</name>
    <dbReference type="NCBI Taxonomy" id="29920"/>
    <lineage>
        <taxon>Eukaryota</taxon>
        <taxon>Sar</taxon>
        <taxon>Stramenopiles</taxon>
        <taxon>Oomycota</taxon>
        <taxon>Peronosporomycetes</taxon>
        <taxon>Peronosporales</taxon>
        <taxon>Peronosporaceae</taxon>
        <taxon>Phytophthora</taxon>
    </lineage>
</organism>
<name>A0A8T1U4B7_9STRA</name>
<dbReference type="EMBL" id="JAENGZ010000807">
    <property type="protein sequence ID" value="KAG6953667.1"/>
    <property type="molecule type" value="Genomic_DNA"/>
</dbReference>
<evidence type="ECO:0000313" key="2">
    <source>
        <dbReference type="Proteomes" id="UP000688947"/>
    </source>
</evidence>
<evidence type="ECO:0000313" key="1">
    <source>
        <dbReference type="EMBL" id="KAG6953667.1"/>
    </source>
</evidence>
<reference evidence="1" key="1">
    <citation type="submission" date="2021-01" db="EMBL/GenBank/DDBJ databases">
        <title>Phytophthora aleatoria, a newly-described species from Pinus radiata is distinct from Phytophthora cactorum isolates based on comparative genomics.</title>
        <authorList>
            <person name="Mcdougal R."/>
            <person name="Panda P."/>
            <person name="Williams N."/>
            <person name="Studholme D.J."/>
        </authorList>
    </citation>
    <scope>NUCLEOTIDE SEQUENCE</scope>
    <source>
        <strain evidence="1">NZFS 3830</strain>
    </source>
</reference>
<protein>
    <submittedName>
        <fullName evidence="1">Uncharacterized protein</fullName>
    </submittedName>
</protein>
<dbReference type="AlphaFoldDB" id="A0A8T1U4B7"/>
<gene>
    <name evidence="1" type="ORF">JG687_00012264</name>
</gene>
<proteinExistence type="predicted"/>
<accession>A0A8T1U4B7</accession>